<dbReference type="PRINTS" id="PR00114">
    <property type="entry name" value="STPHPHTASE"/>
</dbReference>
<dbReference type="GO" id="GO:0046872">
    <property type="term" value="F:metal ion binding"/>
    <property type="evidence" value="ECO:0007669"/>
    <property type="project" value="UniProtKB-KW"/>
</dbReference>
<dbReference type="SMR" id="A2ERL7"/>
<dbReference type="STRING" id="5722.A2ERL7"/>
<dbReference type="CDD" id="cd00144">
    <property type="entry name" value="MPP_PPP_family"/>
    <property type="match status" value="1"/>
</dbReference>
<keyword evidence="11" id="KW-1185">Reference proteome</keyword>
<evidence type="ECO:0000259" key="9">
    <source>
        <dbReference type="PROSITE" id="PS00125"/>
    </source>
</evidence>
<name>A2ERL7_TRIV3</name>
<dbReference type="Gene3D" id="3.60.21.10">
    <property type="match status" value="1"/>
</dbReference>
<protein>
    <recommendedName>
        <fullName evidence="8">Serine/threonine-protein phosphatase</fullName>
        <ecNumber evidence="8">3.1.3.16</ecNumber>
    </recommendedName>
</protein>
<dbReference type="Pfam" id="PF00149">
    <property type="entry name" value="Metallophos"/>
    <property type="match status" value="1"/>
</dbReference>
<keyword evidence="4" id="KW-0904">Protein phosphatase</keyword>
<reference evidence="10" key="2">
    <citation type="journal article" date="2007" name="Science">
        <title>Draft genome sequence of the sexually transmitted pathogen Trichomonas vaginalis.</title>
        <authorList>
            <person name="Carlton J.M."/>
            <person name="Hirt R.P."/>
            <person name="Silva J.C."/>
            <person name="Delcher A.L."/>
            <person name="Schatz M."/>
            <person name="Zhao Q."/>
            <person name="Wortman J.R."/>
            <person name="Bidwell S.L."/>
            <person name="Alsmark U.C.M."/>
            <person name="Besteiro S."/>
            <person name="Sicheritz-Ponten T."/>
            <person name="Noel C.J."/>
            <person name="Dacks J.B."/>
            <person name="Foster P.G."/>
            <person name="Simillion C."/>
            <person name="Van de Peer Y."/>
            <person name="Miranda-Saavedra D."/>
            <person name="Barton G.J."/>
            <person name="Westrop G.D."/>
            <person name="Mueller S."/>
            <person name="Dessi D."/>
            <person name="Fiori P.L."/>
            <person name="Ren Q."/>
            <person name="Paulsen I."/>
            <person name="Zhang H."/>
            <person name="Bastida-Corcuera F.D."/>
            <person name="Simoes-Barbosa A."/>
            <person name="Brown M.T."/>
            <person name="Hayes R.D."/>
            <person name="Mukherjee M."/>
            <person name="Okumura C.Y."/>
            <person name="Schneider R."/>
            <person name="Smith A.J."/>
            <person name="Vanacova S."/>
            <person name="Villalvazo M."/>
            <person name="Haas B.J."/>
            <person name="Pertea M."/>
            <person name="Feldblyum T.V."/>
            <person name="Utterback T.R."/>
            <person name="Shu C.L."/>
            <person name="Osoegawa K."/>
            <person name="de Jong P.J."/>
            <person name="Hrdy I."/>
            <person name="Horvathova L."/>
            <person name="Zubacova Z."/>
            <person name="Dolezal P."/>
            <person name="Malik S.B."/>
            <person name="Logsdon J.M. Jr."/>
            <person name="Henze K."/>
            <person name="Gupta A."/>
            <person name="Wang C.C."/>
            <person name="Dunne R.L."/>
            <person name="Upcroft J.A."/>
            <person name="Upcroft P."/>
            <person name="White O."/>
            <person name="Salzberg S.L."/>
            <person name="Tang P."/>
            <person name="Chiu C.-H."/>
            <person name="Lee Y.-S."/>
            <person name="Embley T.M."/>
            <person name="Coombs G.H."/>
            <person name="Mottram J.C."/>
            <person name="Tachezy J."/>
            <person name="Fraser-Liggett C.M."/>
            <person name="Johnson P.J."/>
        </authorList>
    </citation>
    <scope>NUCLEOTIDE SEQUENCE [LARGE SCALE GENOMIC DNA]</scope>
    <source>
        <strain evidence="10">G3</strain>
    </source>
</reference>
<evidence type="ECO:0000256" key="7">
    <source>
        <dbReference type="ARBA" id="ARBA00048336"/>
    </source>
</evidence>
<keyword evidence="2" id="KW-0479">Metal-binding</keyword>
<evidence type="ECO:0000256" key="3">
    <source>
        <dbReference type="ARBA" id="ARBA00022801"/>
    </source>
</evidence>
<evidence type="ECO:0000256" key="8">
    <source>
        <dbReference type="RuleBase" id="RU004273"/>
    </source>
</evidence>
<dbReference type="GO" id="GO:0005737">
    <property type="term" value="C:cytoplasm"/>
    <property type="evidence" value="ECO:0000318"/>
    <property type="project" value="GO_Central"/>
</dbReference>
<comment type="similarity">
    <text evidence="8">Belongs to the PPP phosphatase family.</text>
</comment>
<dbReference type="VEuPathDB" id="TrichDB:TVAGG3_0345180"/>
<dbReference type="InterPro" id="IPR050341">
    <property type="entry name" value="PP1_catalytic_subunit"/>
</dbReference>
<dbReference type="SUPFAM" id="SSF56300">
    <property type="entry name" value="Metallo-dependent phosphatases"/>
    <property type="match status" value="1"/>
</dbReference>
<dbReference type="SMART" id="SM00156">
    <property type="entry name" value="PP2Ac"/>
    <property type="match status" value="1"/>
</dbReference>
<evidence type="ECO:0000256" key="1">
    <source>
        <dbReference type="ARBA" id="ARBA00001936"/>
    </source>
</evidence>
<gene>
    <name evidence="10" type="ORF">TVAG_474660</name>
</gene>
<evidence type="ECO:0000313" key="11">
    <source>
        <dbReference type="Proteomes" id="UP000001542"/>
    </source>
</evidence>
<dbReference type="EMBL" id="DS113468">
    <property type="protein sequence ID" value="EAY04669.1"/>
    <property type="molecule type" value="Genomic_DNA"/>
</dbReference>
<dbReference type="InterPro" id="IPR029052">
    <property type="entry name" value="Metallo-depent_PP-like"/>
</dbReference>
<proteinExistence type="inferred from homology"/>
<dbReference type="AlphaFoldDB" id="A2ERL7"/>
<evidence type="ECO:0000256" key="2">
    <source>
        <dbReference type="ARBA" id="ARBA00022723"/>
    </source>
</evidence>
<dbReference type="FunFam" id="3.60.21.10:FF:000146">
    <property type="entry name" value="Serine/threonine-protein phosphatase"/>
    <property type="match status" value="1"/>
</dbReference>
<dbReference type="InParanoid" id="A2ERL7"/>
<comment type="catalytic activity">
    <reaction evidence="7 8">
        <text>O-phospho-L-threonyl-[protein] + H2O = L-threonyl-[protein] + phosphate</text>
        <dbReference type="Rhea" id="RHEA:47004"/>
        <dbReference type="Rhea" id="RHEA-COMP:11060"/>
        <dbReference type="Rhea" id="RHEA-COMP:11605"/>
        <dbReference type="ChEBI" id="CHEBI:15377"/>
        <dbReference type="ChEBI" id="CHEBI:30013"/>
        <dbReference type="ChEBI" id="CHEBI:43474"/>
        <dbReference type="ChEBI" id="CHEBI:61977"/>
        <dbReference type="EC" id="3.1.3.16"/>
    </reaction>
</comment>
<dbReference type="VEuPathDB" id="TrichDB:TVAG_474660"/>
<keyword evidence="5" id="KW-0464">Manganese</keyword>
<reference evidence="10" key="1">
    <citation type="submission" date="2006-10" db="EMBL/GenBank/DDBJ databases">
        <authorList>
            <person name="Amadeo P."/>
            <person name="Zhao Q."/>
            <person name="Wortman J."/>
            <person name="Fraser-Liggett C."/>
            <person name="Carlton J."/>
        </authorList>
    </citation>
    <scope>NUCLEOTIDE SEQUENCE</scope>
    <source>
        <strain evidence="10">G3</strain>
    </source>
</reference>
<accession>A2ERL7</accession>
<sequence>MSQKAYTNFIVNIISNVMDPKHTHCANHDTLLDILIEAEKLFETEPSFIEVSGKFIVIGDIHGNIDILLRIFTKNGYPDKTRYIFLGDYVDRGENSIEVISILFAFKVLFPENIYLIRGNHESRSMTEYYGFKDECDRYANEAIYNATMNAFDNLPIGIILNNEVLCVHGGIPRNINSREELYAIAKTDGEPNPGPVTDILWSDPNDDENVKGQCVRGAGFVYGQCDVKNFLNNLKLSLICRSHEQCMNGYDFPFESQCLITIFSSADYCGTHNSAGILKFLDSNISNVSLNFFKPHSQRKYTLPAFELIKKDVLSHADLAMNEEEPSSPEVVNSLLD</sequence>
<feature type="domain" description="Serine/threonine specific protein phosphatases" evidence="9">
    <location>
        <begin position="117"/>
        <end position="122"/>
    </location>
</feature>
<evidence type="ECO:0000256" key="5">
    <source>
        <dbReference type="ARBA" id="ARBA00023211"/>
    </source>
</evidence>
<dbReference type="Proteomes" id="UP000001542">
    <property type="component" value="Unassembled WGS sequence"/>
</dbReference>
<dbReference type="KEGG" id="tva:4762531"/>
<comment type="cofactor">
    <cofactor evidence="1">
        <name>Mn(2+)</name>
        <dbReference type="ChEBI" id="CHEBI:29035"/>
    </cofactor>
</comment>
<evidence type="ECO:0000256" key="6">
    <source>
        <dbReference type="ARBA" id="ARBA00047761"/>
    </source>
</evidence>
<dbReference type="InterPro" id="IPR004843">
    <property type="entry name" value="Calcineurin-like_PHP"/>
</dbReference>
<dbReference type="PROSITE" id="PS00125">
    <property type="entry name" value="SER_THR_PHOSPHATASE"/>
    <property type="match status" value="1"/>
</dbReference>
<comment type="catalytic activity">
    <reaction evidence="6">
        <text>O-phospho-L-seryl-[protein] + H2O = L-seryl-[protein] + phosphate</text>
        <dbReference type="Rhea" id="RHEA:20629"/>
        <dbReference type="Rhea" id="RHEA-COMP:9863"/>
        <dbReference type="Rhea" id="RHEA-COMP:11604"/>
        <dbReference type="ChEBI" id="CHEBI:15377"/>
        <dbReference type="ChEBI" id="CHEBI:29999"/>
        <dbReference type="ChEBI" id="CHEBI:43474"/>
        <dbReference type="ChEBI" id="CHEBI:83421"/>
        <dbReference type="EC" id="3.1.3.16"/>
    </reaction>
</comment>
<dbReference type="eggNOG" id="KOG0374">
    <property type="taxonomic scope" value="Eukaryota"/>
</dbReference>
<evidence type="ECO:0000256" key="4">
    <source>
        <dbReference type="ARBA" id="ARBA00022912"/>
    </source>
</evidence>
<dbReference type="InterPro" id="IPR006186">
    <property type="entry name" value="Ser/Thr-sp_prot-phosphatase"/>
</dbReference>
<dbReference type="PANTHER" id="PTHR11668:SF300">
    <property type="entry name" value="SERINE_THREONINE-PROTEIN PHOSPHATASE"/>
    <property type="match status" value="1"/>
</dbReference>
<dbReference type="GO" id="GO:0004722">
    <property type="term" value="F:protein serine/threonine phosphatase activity"/>
    <property type="evidence" value="ECO:0000318"/>
    <property type="project" value="GO_Central"/>
</dbReference>
<dbReference type="GO" id="GO:0005634">
    <property type="term" value="C:nucleus"/>
    <property type="evidence" value="ECO:0000318"/>
    <property type="project" value="GO_Central"/>
</dbReference>
<evidence type="ECO:0000313" key="10">
    <source>
        <dbReference type="EMBL" id="EAY04669.1"/>
    </source>
</evidence>
<keyword evidence="3 8" id="KW-0378">Hydrolase</keyword>
<organism evidence="10 11">
    <name type="scientific">Trichomonas vaginalis (strain ATCC PRA-98 / G3)</name>
    <dbReference type="NCBI Taxonomy" id="412133"/>
    <lineage>
        <taxon>Eukaryota</taxon>
        <taxon>Metamonada</taxon>
        <taxon>Parabasalia</taxon>
        <taxon>Trichomonadida</taxon>
        <taxon>Trichomonadidae</taxon>
        <taxon>Trichomonas</taxon>
    </lineage>
</organism>
<dbReference type="EC" id="3.1.3.16" evidence="8"/>
<dbReference type="RefSeq" id="XP_001316892.1">
    <property type="nucleotide sequence ID" value="XM_001316857.1"/>
</dbReference>
<dbReference type="PANTHER" id="PTHR11668">
    <property type="entry name" value="SERINE/THREONINE PROTEIN PHOSPHATASE"/>
    <property type="match status" value="1"/>
</dbReference>